<feature type="repeat" description="Solcar" evidence="8">
    <location>
        <begin position="95"/>
        <end position="177"/>
    </location>
</feature>
<sequence length="285" mass="31734">MSRNTLDGYYLFSSSTAALVARIVTHPVDTIKTRLQIINTTTKIPSIFSVAFPLTTLYRGLPVSMLLSVPALSAYLSCYEWTKQTLNTRYKLSRDTVMSHLLSACAAEVVAGALFTPMEVMKNRLQTQQKDSTITLAKTIAETEGFRGFFRGYWMGMAVFVPHSMIYFVTYESMKQWMNESHFQTYMLCSTVAGVTSIAVSTPLDTIKTRWQVSAADQGQQFRQGPIAIAKNMIKQEGRVALTRGLLARIACGIPSTTISMTIFEVLKDSREKILGNVGKTFAIQ</sequence>
<keyword evidence="5 10" id="KW-1133">Transmembrane helix</keyword>
<dbReference type="GO" id="GO:0005381">
    <property type="term" value="F:iron ion transmembrane transporter activity"/>
    <property type="evidence" value="ECO:0007669"/>
    <property type="project" value="UniProtKB-ARBA"/>
</dbReference>
<protein>
    <submittedName>
        <fullName evidence="11">Mitochondrial carrier</fullName>
    </submittedName>
</protein>
<dbReference type="InterPro" id="IPR023395">
    <property type="entry name" value="MCP_dom_sf"/>
</dbReference>
<evidence type="ECO:0000256" key="9">
    <source>
        <dbReference type="RuleBase" id="RU000488"/>
    </source>
</evidence>
<evidence type="ECO:0000256" key="1">
    <source>
        <dbReference type="ARBA" id="ARBA00004225"/>
    </source>
</evidence>
<dbReference type="VEuPathDB" id="FungiDB:BCV72DRAFT_74504"/>
<name>A0A0A1N0T0_RHIZD</name>
<feature type="transmembrane region" description="Helical" evidence="10">
    <location>
        <begin position="57"/>
        <end position="76"/>
    </location>
</feature>
<dbReference type="GO" id="GO:0031966">
    <property type="term" value="C:mitochondrial membrane"/>
    <property type="evidence" value="ECO:0007669"/>
    <property type="project" value="UniProtKB-SubCell"/>
</dbReference>
<evidence type="ECO:0000256" key="5">
    <source>
        <dbReference type="ARBA" id="ARBA00022989"/>
    </source>
</evidence>
<feature type="transmembrane region" description="Helical" evidence="10">
    <location>
        <begin position="152"/>
        <end position="171"/>
    </location>
</feature>
<evidence type="ECO:0000256" key="7">
    <source>
        <dbReference type="ARBA" id="ARBA00023136"/>
    </source>
</evidence>
<dbReference type="OMA" id="VWVPIDV"/>
<reference evidence="11 12" key="1">
    <citation type="journal article" date="2016" name="Proc. Natl. Acad. Sci. U.S.A.">
        <title>Lipid metabolic changes in an early divergent fungus govern the establishment of a mutualistic symbiosis with endobacteria.</title>
        <authorList>
            <person name="Lastovetsky O.A."/>
            <person name="Gaspar M.L."/>
            <person name="Mondo S.J."/>
            <person name="LaButti K.M."/>
            <person name="Sandor L."/>
            <person name="Grigoriev I.V."/>
            <person name="Henry S.A."/>
            <person name="Pawlowska T.E."/>
        </authorList>
    </citation>
    <scope>NUCLEOTIDE SEQUENCE [LARGE SCALE GENOMIC DNA]</scope>
    <source>
        <strain evidence="11 12">ATCC 11559</strain>
    </source>
</reference>
<gene>
    <name evidence="11" type="ORF">BCV71DRAFT_262991</name>
</gene>
<dbReference type="PROSITE" id="PS50920">
    <property type="entry name" value="SOLCAR"/>
    <property type="match status" value="3"/>
</dbReference>
<keyword evidence="3 9" id="KW-0813">Transport</keyword>
<feature type="repeat" description="Solcar" evidence="8">
    <location>
        <begin position="181"/>
        <end position="270"/>
    </location>
</feature>
<dbReference type="PANTHER" id="PTHR45758">
    <property type="entry name" value="MITOFERRIN-1-RELATED"/>
    <property type="match status" value="1"/>
</dbReference>
<evidence type="ECO:0000256" key="3">
    <source>
        <dbReference type="ARBA" id="ARBA00022448"/>
    </source>
</evidence>
<dbReference type="EMBL" id="KV921311">
    <property type="protein sequence ID" value="ORE19401.1"/>
    <property type="molecule type" value="Genomic_DNA"/>
</dbReference>
<keyword evidence="6" id="KW-0496">Mitochondrion</keyword>
<dbReference type="InterPro" id="IPR018108">
    <property type="entry name" value="MCP_transmembrane"/>
</dbReference>
<dbReference type="Proteomes" id="UP000242381">
    <property type="component" value="Unassembled WGS sequence"/>
</dbReference>
<organism evidence="11 12">
    <name type="scientific">Rhizopus microsporus</name>
    <dbReference type="NCBI Taxonomy" id="58291"/>
    <lineage>
        <taxon>Eukaryota</taxon>
        <taxon>Fungi</taxon>
        <taxon>Fungi incertae sedis</taxon>
        <taxon>Mucoromycota</taxon>
        <taxon>Mucoromycotina</taxon>
        <taxon>Mucoromycetes</taxon>
        <taxon>Mucorales</taxon>
        <taxon>Mucorineae</taxon>
        <taxon>Rhizopodaceae</taxon>
        <taxon>Rhizopus</taxon>
    </lineage>
</organism>
<keyword evidence="4 8" id="KW-0812">Transmembrane</keyword>
<keyword evidence="7 8" id="KW-0472">Membrane</keyword>
<evidence type="ECO:0000313" key="12">
    <source>
        <dbReference type="Proteomes" id="UP000242381"/>
    </source>
</evidence>
<comment type="subcellular location">
    <subcellularLocation>
        <location evidence="1">Mitochondrion membrane</location>
        <topology evidence="1">Multi-pass membrane protein</topology>
    </subcellularLocation>
</comment>
<dbReference type="PANTHER" id="PTHR45758:SF3">
    <property type="entry name" value="MITOCHONDRIAL SUBSTRATE CARRIER FAMILY PROTEIN E"/>
    <property type="match status" value="1"/>
</dbReference>
<proteinExistence type="inferred from homology"/>
<evidence type="ECO:0000256" key="8">
    <source>
        <dbReference type="PROSITE-ProRule" id="PRU00282"/>
    </source>
</evidence>
<accession>A0A0A1N0T0</accession>
<dbReference type="SUPFAM" id="SSF103506">
    <property type="entry name" value="Mitochondrial carrier"/>
    <property type="match status" value="1"/>
</dbReference>
<dbReference type="Pfam" id="PF00153">
    <property type="entry name" value="Mito_carr"/>
    <property type="match status" value="3"/>
</dbReference>
<evidence type="ECO:0000313" key="11">
    <source>
        <dbReference type="EMBL" id="ORE19401.1"/>
    </source>
</evidence>
<evidence type="ECO:0000256" key="2">
    <source>
        <dbReference type="ARBA" id="ARBA00006375"/>
    </source>
</evidence>
<evidence type="ECO:0000256" key="10">
    <source>
        <dbReference type="SAM" id="Phobius"/>
    </source>
</evidence>
<comment type="similarity">
    <text evidence="2 9">Belongs to the mitochondrial carrier (TC 2.A.29) family.</text>
</comment>
<dbReference type="AlphaFoldDB" id="A0A0A1N0T0"/>
<dbReference type="Gene3D" id="1.50.40.10">
    <property type="entry name" value="Mitochondrial carrier domain"/>
    <property type="match status" value="1"/>
</dbReference>
<evidence type="ECO:0000256" key="4">
    <source>
        <dbReference type="ARBA" id="ARBA00022692"/>
    </source>
</evidence>
<evidence type="ECO:0000256" key="6">
    <source>
        <dbReference type="ARBA" id="ARBA00023128"/>
    </source>
</evidence>
<feature type="repeat" description="Solcar" evidence="8">
    <location>
        <begin position="9"/>
        <end position="85"/>
    </location>
</feature>
<feature type="transmembrane region" description="Helical" evidence="10">
    <location>
        <begin position="97"/>
        <end position="115"/>
    </location>
</feature>